<protein>
    <recommendedName>
        <fullName evidence="4">Secreted protein</fullName>
    </recommendedName>
</protein>
<evidence type="ECO:0000313" key="3">
    <source>
        <dbReference type="Proteomes" id="UP001141253"/>
    </source>
</evidence>
<comment type="caution">
    <text evidence="2">The sequence shown here is derived from an EMBL/GenBank/DDBJ whole genome shotgun (WGS) entry which is preliminary data.</text>
</comment>
<evidence type="ECO:0000313" key="2">
    <source>
        <dbReference type="EMBL" id="KAJ6360162.1"/>
    </source>
</evidence>
<dbReference type="EMBL" id="JAPFFI010000015">
    <property type="protein sequence ID" value="KAJ6360162.1"/>
    <property type="molecule type" value="Genomic_DNA"/>
</dbReference>
<reference evidence="2" key="2">
    <citation type="journal article" date="2023" name="Int. J. Mol. Sci.">
        <title>De Novo Assembly and Annotation of 11 Diverse Shrub Willow (Salix) Genomes Reveals Novel Gene Organization in Sex-Linked Regions.</title>
        <authorList>
            <person name="Hyden B."/>
            <person name="Feng K."/>
            <person name="Yates T.B."/>
            <person name="Jawdy S."/>
            <person name="Cereghino C."/>
            <person name="Smart L.B."/>
            <person name="Muchero W."/>
        </authorList>
    </citation>
    <scope>NUCLEOTIDE SEQUENCE</scope>
    <source>
        <tissue evidence="2">Shoot tip</tissue>
    </source>
</reference>
<evidence type="ECO:0000256" key="1">
    <source>
        <dbReference type="SAM" id="SignalP"/>
    </source>
</evidence>
<gene>
    <name evidence="2" type="ORF">OIU77_004219</name>
</gene>
<sequence>MVMWYATLFNCHAVFVCHTVTASFFSNQLSCAEYLSAISGCERAEEAFLEIPQKIQHLVSTA</sequence>
<reference evidence="2" key="1">
    <citation type="submission" date="2022-10" db="EMBL/GenBank/DDBJ databases">
        <authorList>
            <person name="Hyden B.L."/>
            <person name="Feng K."/>
            <person name="Yates T."/>
            <person name="Jawdy S."/>
            <person name="Smart L.B."/>
            <person name="Muchero W."/>
        </authorList>
    </citation>
    <scope>NUCLEOTIDE SEQUENCE</scope>
    <source>
        <tissue evidence="2">Shoot tip</tissue>
    </source>
</reference>
<proteinExistence type="predicted"/>
<accession>A0ABQ9ATM4</accession>
<keyword evidence="3" id="KW-1185">Reference proteome</keyword>
<name>A0ABQ9ATM4_9ROSI</name>
<feature type="signal peptide" evidence="1">
    <location>
        <begin position="1"/>
        <end position="22"/>
    </location>
</feature>
<keyword evidence="1" id="KW-0732">Signal</keyword>
<dbReference type="Proteomes" id="UP001141253">
    <property type="component" value="Chromosome 13"/>
</dbReference>
<feature type="chain" id="PRO_5045437318" description="Secreted protein" evidence="1">
    <location>
        <begin position="23"/>
        <end position="62"/>
    </location>
</feature>
<evidence type="ECO:0008006" key="4">
    <source>
        <dbReference type="Google" id="ProtNLM"/>
    </source>
</evidence>
<organism evidence="2 3">
    <name type="scientific">Salix suchowensis</name>
    <dbReference type="NCBI Taxonomy" id="1278906"/>
    <lineage>
        <taxon>Eukaryota</taxon>
        <taxon>Viridiplantae</taxon>
        <taxon>Streptophyta</taxon>
        <taxon>Embryophyta</taxon>
        <taxon>Tracheophyta</taxon>
        <taxon>Spermatophyta</taxon>
        <taxon>Magnoliopsida</taxon>
        <taxon>eudicotyledons</taxon>
        <taxon>Gunneridae</taxon>
        <taxon>Pentapetalae</taxon>
        <taxon>rosids</taxon>
        <taxon>fabids</taxon>
        <taxon>Malpighiales</taxon>
        <taxon>Salicaceae</taxon>
        <taxon>Saliceae</taxon>
        <taxon>Salix</taxon>
    </lineage>
</organism>